<gene>
    <name evidence="4" type="ORF">P43SY_010762</name>
</gene>
<proteinExistence type="inferred from homology"/>
<sequence>MRRRRLRPKLSAANFESLTTQFLDRVDAAVAPLLPPTNDVFAVDRSTPGTVILRTATKEFELKVVSSKQQLHLQSPISGLRKYEWNAKTQRWEDEVRKSLAVDRCS</sequence>
<dbReference type="GO" id="GO:0005737">
    <property type="term" value="C:cytoplasm"/>
    <property type="evidence" value="ECO:0007669"/>
    <property type="project" value="UniProtKB-ARBA"/>
</dbReference>
<name>A0AAD5Q0M9_PYTIN</name>
<dbReference type="GO" id="GO:0016226">
    <property type="term" value="P:iron-sulfur cluster assembly"/>
    <property type="evidence" value="ECO:0007669"/>
    <property type="project" value="InterPro"/>
</dbReference>
<keyword evidence="3" id="KW-0408">Iron</keyword>
<keyword evidence="5" id="KW-1185">Reference proteome</keyword>
<dbReference type="Proteomes" id="UP001209570">
    <property type="component" value="Unassembled WGS sequence"/>
</dbReference>
<protein>
    <submittedName>
        <fullName evidence="4">Uncharacterized protein</fullName>
    </submittedName>
</protein>
<dbReference type="GO" id="GO:0008199">
    <property type="term" value="F:ferric iron binding"/>
    <property type="evidence" value="ECO:0007669"/>
    <property type="project" value="InterPro"/>
</dbReference>
<dbReference type="InterPro" id="IPR036524">
    <property type="entry name" value="Frataxin/CyaY_sf"/>
</dbReference>
<accession>A0AAD5Q0M9</accession>
<comment type="similarity">
    <text evidence="1">Belongs to the frataxin family.</text>
</comment>
<dbReference type="Pfam" id="PF01491">
    <property type="entry name" value="Frataxin_Cyay"/>
    <property type="match status" value="1"/>
</dbReference>
<dbReference type="GO" id="GO:0006826">
    <property type="term" value="P:iron ion transport"/>
    <property type="evidence" value="ECO:0007669"/>
    <property type="project" value="UniProtKB-KW"/>
</dbReference>
<evidence type="ECO:0000313" key="5">
    <source>
        <dbReference type="Proteomes" id="UP001209570"/>
    </source>
</evidence>
<comment type="caution">
    <text evidence="4">The sequence shown here is derived from an EMBL/GenBank/DDBJ whole genome shotgun (WGS) entry which is preliminary data.</text>
</comment>
<keyword evidence="2" id="KW-0406">Ion transport</keyword>
<evidence type="ECO:0000313" key="4">
    <source>
        <dbReference type="EMBL" id="KAJ0389236.1"/>
    </source>
</evidence>
<dbReference type="InterPro" id="IPR002908">
    <property type="entry name" value="Frataxin/CyaY"/>
</dbReference>
<dbReference type="Gene3D" id="3.30.920.10">
    <property type="entry name" value="Frataxin/CyaY"/>
    <property type="match status" value="1"/>
</dbReference>
<evidence type="ECO:0000256" key="3">
    <source>
        <dbReference type="ARBA" id="ARBA00023004"/>
    </source>
</evidence>
<reference evidence="4" key="1">
    <citation type="submission" date="2021-12" db="EMBL/GenBank/DDBJ databases">
        <title>Prjna785345.</title>
        <authorList>
            <person name="Rujirawat T."/>
            <person name="Krajaejun T."/>
        </authorList>
    </citation>
    <scope>NUCLEOTIDE SEQUENCE</scope>
    <source>
        <strain evidence="4">Pi057C3</strain>
    </source>
</reference>
<dbReference type="AlphaFoldDB" id="A0AAD5Q0M9"/>
<evidence type="ECO:0000256" key="1">
    <source>
        <dbReference type="ARBA" id="ARBA00008183"/>
    </source>
</evidence>
<keyword evidence="2" id="KW-0410">Iron transport</keyword>
<dbReference type="EMBL" id="JAKCXM010004387">
    <property type="protein sequence ID" value="KAJ0389236.1"/>
    <property type="molecule type" value="Genomic_DNA"/>
</dbReference>
<keyword evidence="2" id="KW-0813">Transport</keyword>
<organism evidence="4 5">
    <name type="scientific">Pythium insidiosum</name>
    <name type="common">Pythiosis disease agent</name>
    <dbReference type="NCBI Taxonomy" id="114742"/>
    <lineage>
        <taxon>Eukaryota</taxon>
        <taxon>Sar</taxon>
        <taxon>Stramenopiles</taxon>
        <taxon>Oomycota</taxon>
        <taxon>Peronosporomycetes</taxon>
        <taxon>Pythiales</taxon>
        <taxon>Pythiaceae</taxon>
        <taxon>Pythium</taxon>
    </lineage>
</organism>
<evidence type="ECO:0000256" key="2">
    <source>
        <dbReference type="ARBA" id="ARBA00022496"/>
    </source>
</evidence>